<reference evidence="1 2" key="1">
    <citation type="submission" date="2020-10" db="EMBL/GenBank/DDBJ databases">
        <title>Complete genome sequence of Paludibaculum fermentans P105T, a facultatively anaerobic acidobacterium capable of dissimilatory Fe(III) reduction.</title>
        <authorList>
            <person name="Dedysh S.N."/>
            <person name="Beletsky A.V."/>
            <person name="Kulichevskaya I.S."/>
            <person name="Mardanov A.V."/>
            <person name="Ravin N.V."/>
        </authorList>
    </citation>
    <scope>NUCLEOTIDE SEQUENCE [LARGE SCALE GENOMIC DNA]</scope>
    <source>
        <strain evidence="1 2">P105</strain>
    </source>
</reference>
<dbReference type="AlphaFoldDB" id="A0A7S7SGN1"/>
<dbReference type="KEGG" id="pfer:IRI77_19375"/>
<dbReference type="EMBL" id="CP063849">
    <property type="protein sequence ID" value="QOY85012.1"/>
    <property type="molecule type" value="Genomic_DNA"/>
</dbReference>
<dbReference type="RefSeq" id="WP_194446682.1">
    <property type="nucleotide sequence ID" value="NZ_CP063849.1"/>
</dbReference>
<evidence type="ECO:0000313" key="1">
    <source>
        <dbReference type="EMBL" id="QOY85012.1"/>
    </source>
</evidence>
<keyword evidence="2" id="KW-1185">Reference proteome</keyword>
<accession>A0A7S7SGN1</accession>
<sequence length="300" mass="33128">MGTGSIRLDFATVGGTKLQDQIHLDVVARDGTTHYESSVQVNGTIQIGGIDASPVKDYQVTVWPMRYRPSSFFVRVQDGKVARQPVTLPVNPDKVSAIDAPVYAKLPAQLKAILETSSIDTQPTQQGEALYTALDAQRQACLLNIAIKASATILGDGTSCFSHMGGLLKLRRDRFFVRTTAALFEETQNASRLFHEVSEALHHPPDGYQPAKSFKTFDKYGNLQLSFFRQGETGDHYLVDVDIDEAQYLEHAFEVIRNAVLDHTTNPYDVHEVLVGEQKLNPGYDFVFPQAAQITVSAKA</sequence>
<proteinExistence type="predicted"/>
<protein>
    <submittedName>
        <fullName evidence="1">Uncharacterized protein</fullName>
    </submittedName>
</protein>
<organism evidence="1 2">
    <name type="scientific">Paludibaculum fermentans</name>
    <dbReference type="NCBI Taxonomy" id="1473598"/>
    <lineage>
        <taxon>Bacteria</taxon>
        <taxon>Pseudomonadati</taxon>
        <taxon>Acidobacteriota</taxon>
        <taxon>Terriglobia</taxon>
        <taxon>Bryobacterales</taxon>
        <taxon>Bryobacteraceae</taxon>
        <taxon>Paludibaculum</taxon>
    </lineage>
</organism>
<name>A0A7S7SGN1_PALFE</name>
<evidence type="ECO:0000313" key="2">
    <source>
        <dbReference type="Proteomes" id="UP000593892"/>
    </source>
</evidence>
<dbReference type="Proteomes" id="UP000593892">
    <property type="component" value="Chromosome"/>
</dbReference>
<gene>
    <name evidence="1" type="ORF">IRI77_19375</name>
</gene>